<protein>
    <submittedName>
        <fullName evidence="2">Uncharacterized protein</fullName>
    </submittedName>
</protein>
<feature type="compositionally biased region" description="Pro residues" evidence="1">
    <location>
        <begin position="79"/>
        <end position="97"/>
    </location>
</feature>
<evidence type="ECO:0000313" key="3">
    <source>
        <dbReference type="Proteomes" id="UP000747399"/>
    </source>
</evidence>
<feature type="region of interest" description="Disordered" evidence="1">
    <location>
        <begin position="74"/>
        <end position="169"/>
    </location>
</feature>
<dbReference type="EMBL" id="BNCO01000003">
    <property type="protein sequence ID" value="GIL45144.1"/>
    <property type="molecule type" value="Genomic_DNA"/>
</dbReference>
<dbReference type="Proteomes" id="UP000747399">
    <property type="component" value="Unassembled WGS sequence"/>
</dbReference>
<sequence length="185" mass="19864">MCSSTAVPDLYVYSPSPPSQALSNTHNTHIHTHTHTHTHTHIYIYIHTSHCVSHVLFRTELLVQRPGCEALNPSHPGCITPPPPPPLPPPRHPPPTPHHPRHNTALPPDNPPPVFPSSSRLPERCRAGLASVRPTPPSRARSSSREDGKRPRAAATYSASASSSAPSVAALEGCARAPMARHASS</sequence>
<organism evidence="2 3">
    <name type="scientific">Volvox africanus</name>
    <dbReference type="NCBI Taxonomy" id="51714"/>
    <lineage>
        <taxon>Eukaryota</taxon>
        <taxon>Viridiplantae</taxon>
        <taxon>Chlorophyta</taxon>
        <taxon>core chlorophytes</taxon>
        <taxon>Chlorophyceae</taxon>
        <taxon>CS clade</taxon>
        <taxon>Chlamydomonadales</taxon>
        <taxon>Volvocaceae</taxon>
        <taxon>Volvox</taxon>
    </lineage>
</organism>
<keyword evidence="3" id="KW-1185">Reference proteome</keyword>
<dbReference type="AlphaFoldDB" id="A0A8J4APQ0"/>
<feature type="compositionally biased region" description="Low complexity" evidence="1">
    <location>
        <begin position="153"/>
        <end position="169"/>
    </location>
</feature>
<gene>
    <name evidence="2" type="ORF">Vafri_2474</name>
</gene>
<proteinExistence type="predicted"/>
<feature type="non-terminal residue" evidence="2">
    <location>
        <position position="185"/>
    </location>
</feature>
<name>A0A8J4APQ0_9CHLO</name>
<evidence type="ECO:0000256" key="1">
    <source>
        <dbReference type="SAM" id="MobiDB-lite"/>
    </source>
</evidence>
<comment type="caution">
    <text evidence="2">The sequence shown here is derived from an EMBL/GenBank/DDBJ whole genome shotgun (WGS) entry which is preliminary data.</text>
</comment>
<reference evidence="2" key="1">
    <citation type="journal article" date="2021" name="Proc. Natl. Acad. Sci. U.S.A.">
        <title>Three genomes in the algal genus Volvox reveal the fate of a haploid sex-determining region after a transition to homothallism.</title>
        <authorList>
            <person name="Yamamoto K."/>
            <person name="Hamaji T."/>
            <person name="Kawai-Toyooka H."/>
            <person name="Matsuzaki R."/>
            <person name="Takahashi F."/>
            <person name="Nishimura Y."/>
            <person name="Kawachi M."/>
            <person name="Noguchi H."/>
            <person name="Minakuchi Y."/>
            <person name="Umen J.G."/>
            <person name="Toyoda A."/>
            <person name="Nozaki H."/>
        </authorList>
    </citation>
    <scope>NUCLEOTIDE SEQUENCE</scope>
    <source>
        <strain evidence="2">NIES-3780</strain>
    </source>
</reference>
<accession>A0A8J4APQ0</accession>
<evidence type="ECO:0000313" key="2">
    <source>
        <dbReference type="EMBL" id="GIL45144.1"/>
    </source>
</evidence>